<proteinExistence type="predicted"/>
<dbReference type="EMBL" id="LAZR01051786">
    <property type="protein sequence ID" value="KKK84419.1"/>
    <property type="molecule type" value="Genomic_DNA"/>
</dbReference>
<evidence type="ECO:0000313" key="1">
    <source>
        <dbReference type="EMBL" id="KKK84419.1"/>
    </source>
</evidence>
<comment type="caution">
    <text evidence="1">The sequence shown here is derived from an EMBL/GenBank/DDBJ whole genome shotgun (WGS) entry which is preliminary data.</text>
</comment>
<gene>
    <name evidence="1" type="ORF">LCGC14_2783550</name>
</gene>
<organism evidence="1">
    <name type="scientific">marine sediment metagenome</name>
    <dbReference type="NCBI Taxonomy" id="412755"/>
    <lineage>
        <taxon>unclassified sequences</taxon>
        <taxon>metagenomes</taxon>
        <taxon>ecological metagenomes</taxon>
    </lineage>
</organism>
<dbReference type="InterPro" id="IPR026325">
    <property type="entry name" value="DUF932"/>
</dbReference>
<name>A0A0F9B199_9ZZZZ</name>
<dbReference type="AlphaFoldDB" id="A0A0F9B199"/>
<reference evidence="1" key="1">
    <citation type="journal article" date="2015" name="Nature">
        <title>Complex archaea that bridge the gap between prokaryotes and eukaryotes.</title>
        <authorList>
            <person name="Spang A."/>
            <person name="Saw J.H."/>
            <person name="Jorgensen S.L."/>
            <person name="Zaremba-Niedzwiedzka K."/>
            <person name="Martijn J."/>
            <person name="Lind A.E."/>
            <person name="van Eijk R."/>
            <person name="Schleper C."/>
            <person name="Guy L."/>
            <person name="Ettema T.J."/>
        </authorList>
    </citation>
    <scope>NUCLEOTIDE SEQUENCE</scope>
</reference>
<sequence length="163" mass="17748">PSTLLPMIETYVRQFEASANLLVDTHIDMDNEKERDNVWAIAAKMVDSAGKAGNKKDGTANGAMERVNRIMSLFGGEQPGADTPECRDTGWGLYQAGNHFLTHEKGTRGEDERTQRFKSLLPGKGGGSASKEIVKAWTAVTGDGEDWKGLGIHDKMKELVAVN</sequence>
<dbReference type="Pfam" id="PF06067">
    <property type="entry name" value="DUF932"/>
    <property type="match status" value="1"/>
</dbReference>
<feature type="non-terminal residue" evidence="1">
    <location>
        <position position="1"/>
    </location>
</feature>
<protein>
    <submittedName>
        <fullName evidence="1">Uncharacterized protein</fullName>
    </submittedName>
</protein>
<accession>A0A0F9B199</accession>